<dbReference type="GO" id="GO:0016020">
    <property type="term" value="C:membrane"/>
    <property type="evidence" value="ECO:0007669"/>
    <property type="project" value="UniProtKB-SubCell"/>
</dbReference>
<evidence type="ECO:0008006" key="7">
    <source>
        <dbReference type="Google" id="ProtNLM"/>
    </source>
</evidence>
<dbReference type="HOGENOM" id="CLU_259763_0_0_1"/>
<name>W9ZZ49_FUSOX</name>
<dbReference type="InterPro" id="IPR002293">
    <property type="entry name" value="AA/rel_permease1"/>
</dbReference>
<keyword evidence="2 5" id="KW-0812">Transmembrane</keyword>
<dbReference type="FunFam" id="1.20.1740.10:FF:000025">
    <property type="entry name" value="High-affinity methionine permease"/>
    <property type="match status" value="1"/>
</dbReference>
<evidence type="ECO:0000256" key="4">
    <source>
        <dbReference type="ARBA" id="ARBA00023136"/>
    </source>
</evidence>
<keyword evidence="4 5" id="KW-0472">Membrane</keyword>
<feature type="transmembrane region" description="Helical" evidence="5">
    <location>
        <begin position="1130"/>
        <end position="1150"/>
    </location>
</feature>
<evidence type="ECO:0000313" key="6">
    <source>
        <dbReference type="EMBL" id="EXK33578.1"/>
    </source>
</evidence>
<feature type="transmembrane region" description="Helical" evidence="5">
    <location>
        <begin position="1085"/>
        <end position="1109"/>
    </location>
</feature>
<feature type="transmembrane region" description="Helical" evidence="5">
    <location>
        <begin position="1232"/>
        <end position="1258"/>
    </location>
</feature>
<proteinExistence type="predicted"/>
<dbReference type="VEuPathDB" id="FungiDB:FOMG_10846"/>
<feature type="transmembrane region" description="Helical" evidence="5">
    <location>
        <begin position="946"/>
        <end position="970"/>
    </location>
</feature>
<feature type="transmembrane region" description="Helical" evidence="5">
    <location>
        <begin position="834"/>
        <end position="856"/>
    </location>
</feature>
<dbReference type="OrthoDB" id="3344043at2759"/>
<reference evidence="6" key="2">
    <citation type="submission" date="2012-05" db="EMBL/GenBank/DDBJ databases">
        <title>Annotation of the Genome Sequence of Fusarium oxysporum f. sp. melonis 26406.</title>
        <authorList>
            <consortium name="The Broad Institute Genomics Platform"/>
            <person name="Ma L.-J."/>
            <person name="Corby-Kistler H."/>
            <person name="Broz K."/>
            <person name="Gale L.R."/>
            <person name="Jonkers W."/>
            <person name="O'Donnell K."/>
            <person name="Ploetz R."/>
            <person name="Steinberg C."/>
            <person name="Schwartz D.C."/>
            <person name="VanEtten H."/>
            <person name="Zhou S."/>
            <person name="Young S.K."/>
            <person name="Zeng Q."/>
            <person name="Gargeya S."/>
            <person name="Fitzgerald M."/>
            <person name="Abouelleil A."/>
            <person name="Alvarado L."/>
            <person name="Chapman S.B."/>
            <person name="Gainer-Dewar J."/>
            <person name="Goldberg J."/>
            <person name="Griggs A."/>
            <person name="Gujja S."/>
            <person name="Hansen M."/>
            <person name="Howarth C."/>
            <person name="Imamovic A."/>
            <person name="Ireland A."/>
            <person name="Larimer J."/>
            <person name="McCowan C."/>
            <person name="Murphy C."/>
            <person name="Pearson M."/>
            <person name="Poon T.W."/>
            <person name="Priest M."/>
            <person name="Roberts A."/>
            <person name="Saif S."/>
            <person name="Shea T."/>
            <person name="Sykes S."/>
            <person name="Wortman J."/>
            <person name="Nusbaum C."/>
            <person name="Birren B."/>
        </authorList>
    </citation>
    <scope>NUCLEOTIDE SEQUENCE</scope>
    <source>
        <strain evidence="6">26406</strain>
    </source>
</reference>
<evidence type="ECO:0000256" key="3">
    <source>
        <dbReference type="ARBA" id="ARBA00022989"/>
    </source>
</evidence>
<organism evidence="6">
    <name type="scientific">Fusarium oxysporum f. sp. melonis 26406</name>
    <dbReference type="NCBI Taxonomy" id="1089452"/>
    <lineage>
        <taxon>Eukaryota</taxon>
        <taxon>Fungi</taxon>
        <taxon>Dikarya</taxon>
        <taxon>Ascomycota</taxon>
        <taxon>Pezizomycotina</taxon>
        <taxon>Sordariomycetes</taxon>
        <taxon>Hypocreomycetidae</taxon>
        <taxon>Hypocreales</taxon>
        <taxon>Nectriaceae</taxon>
        <taxon>Fusarium</taxon>
        <taxon>Fusarium oxysporum species complex</taxon>
    </lineage>
</organism>
<comment type="subcellular location">
    <subcellularLocation>
        <location evidence="1">Membrane</location>
        <topology evidence="1">Multi-pass membrane protein</topology>
    </subcellularLocation>
</comment>
<reference evidence="6" key="1">
    <citation type="submission" date="2012-04" db="EMBL/GenBank/DDBJ databases">
        <title>The Genome Sequence of Fusarium oxysporum melonis.</title>
        <authorList>
            <consortium name="The Broad Institute Genome Sequencing Platform"/>
            <person name="Ma L.-J."/>
            <person name="Gale L.R."/>
            <person name="Schwartz D.C."/>
            <person name="Zhou S."/>
            <person name="Corby-Kistler H."/>
            <person name="Young S.K."/>
            <person name="Zeng Q."/>
            <person name="Gargeya S."/>
            <person name="Fitzgerald M."/>
            <person name="Haas B."/>
            <person name="Abouelleil A."/>
            <person name="Alvarado L."/>
            <person name="Arachchi H.M."/>
            <person name="Berlin A."/>
            <person name="Brown A."/>
            <person name="Chapman S.B."/>
            <person name="Chen Z."/>
            <person name="Dunbar C."/>
            <person name="Freedman E."/>
            <person name="Gearin G."/>
            <person name="Goldberg J."/>
            <person name="Griggs A."/>
            <person name="Gujja S."/>
            <person name="Heiman D."/>
            <person name="Howarth C."/>
            <person name="Larson L."/>
            <person name="Lui A."/>
            <person name="MacDonald P.J.P."/>
            <person name="Montmayeur A."/>
            <person name="Murphy C."/>
            <person name="Neiman D."/>
            <person name="Pearson M."/>
            <person name="Priest M."/>
            <person name="Roberts A."/>
            <person name="Saif S."/>
            <person name="Shea T."/>
            <person name="Shenoy N."/>
            <person name="Sisk P."/>
            <person name="Stolte C."/>
            <person name="Sykes S."/>
            <person name="Wortman J."/>
            <person name="Nusbaum C."/>
            <person name="Birren B."/>
        </authorList>
    </citation>
    <scope>NUCLEOTIDE SEQUENCE</scope>
    <source>
        <strain evidence="6">26406</strain>
    </source>
</reference>
<dbReference type="Proteomes" id="UP000030703">
    <property type="component" value="Unassembled WGS sequence"/>
</dbReference>
<protein>
    <recommendedName>
        <fullName evidence="7">High-affinity methionine permease</fullName>
    </recommendedName>
</protein>
<dbReference type="EMBL" id="JH659336">
    <property type="protein sequence ID" value="EXK33578.1"/>
    <property type="molecule type" value="Genomic_DNA"/>
</dbReference>
<dbReference type="PANTHER" id="PTHR11785">
    <property type="entry name" value="AMINO ACID TRANSPORTER"/>
    <property type="match status" value="1"/>
</dbReference>
<feature type="transmembrane region" description="Helical" evidence="5">
    <location>
        <begin position="1203"/>
        <end position="1220"/>
    </location>
</feature>
<dbReference type="InterPro" id="IPR050598">
    <property type="entry name" value="AminoAcid_Transporter"/>
</dbReference>
<dbReference type="GO" id="GO:0015179">
    <property type="term" value="F:L-amino acid transmembrane transporter activity"/>
    <property type="evidence" value="ECO:0007669"/>
    <property type="project" value="TreeGrafter"/>
</dbReference>
<evidence type="ECO:0000256" key="5">
    <source>
        <dbReference type="SAM" id="Phobius"/>
    </source>
</evidence>
<feature type="transmembrane region" description="Helical" evidence="5">
    <location>
        <begin position="1034"/>
        <end position="1054"/>
    </location>
</feature>
<keyword evidence="3 5" id="KW-1133">Transmembrane helix</keyword>
<feature type="transmembrane region" description="Helical" evidence="5">
    <location>
        <begin position="802"/>
        <end position="822"/>
    </location>
</feature>
<evidence type="ECO:0000256" key="2">
    <source>
        <dbReference type="ARBA" id="ARBA00022692"/>
    </source>
</evidence>
<dbReference type="PANTHER" id="PTHR11785:SF353">
    <property type="entry name" value="METHIONINE TRANSPORTER (EUROFUNG)"/>
    <property type="match status" value="1"/>
</dbReference>
<dbReference type="Gene3D" id="1.20.1740.10">
    <property type="entry name" value="Amino acid/polyamine transporter I"/>
    <property type="match status" value="1"/>
</dbReference>
<gene>
    <name evidence="6" type="ORF">FOMG_10846</name>
</gene>
<dbReference type="Pfam" id="PF13520">
    <property type="entry name" value="AA_permease_2"/>
    <property type="match status" value="1"/>
</dbReference>
<evidence type="ECO:0000256" key="1">
    <source>
        <dbReference type="ARBA" id="ARBA00004141"/>
    </source>
</evidence>
<accession>W9ZZ49</accession>
<sequence length="1322" mass="144993">MESSRANSGQSASLLSQDLQPSTAVGFQQQGTVDWTRVLSGSVAFSVDVLSRLSRAGIEGFTICAARAIFSNVKIGPNGELRLHRALDKISAFPSFGKAIWFGFGVKHIIWSLQESTEGLNCLSICACLTEGYPTIVAAKIIRELFLLYNPPAELTPALRQWIALVESSGGLLASSEFGLVLHGLTKLCLRDGQDNLRGHGSPKDIALVLKQVFEVSAGRLDRLFLSGGADCAWIATVAHWLLDLRVEVQDQDGTIIYRPDGTRSESSLDSQVIITYQQRHSRELLRVSRKHYVIPTGKMLLRYTQDEEIMSCGRVSWNSCLVDTFGSPMRLLLGSQAHNTGACLGSAARIFLASVRDGEGHLELSHTHGSGRASSPISESSYGRGFYLLARRLLPELGHNPVLHQTMEAAVNKGYLDAAQQFSQSFTSLRQLCSCVECQIPARLEDTVFCLPALILTICTLIRAMSTICMQQDLEVRPTRSGLETLYWTLEKAIDPPGLSDYDPVVHDLLGTWHEGTLALAQMLFAGRQRDRDSDRVVAASHSGLCFCLNTLTEITSDPQRACVVTVVPGKIEWNNFMYDMVRDQALEKWSDPKGAGYDAVSMTTVTEYDDLADSSTPGLNAELIIEEMFPESTSLSAIYRVSTAAFPGRHWSFGAAEIWERLNFAFTAASCEGKTCDSLNGFQSILVKGEGLLPESDWQMKRLPITRVLSAKDVSVWIIPTALVSSLEVFGKMGFSNFFESQKTTATVSADPEASDSEPSVIHDGGLAYTRVKGGNGSKPSYQEAVGAPVESHSPLGYNVGWLTVIFLNVNMMIGTGIFSTPSSILNRAGSVGLALIIWFIGFIMAASGFSVYLELASYFPNRSGSEVVYLEQAYPRPKHFFPVTFAVQSVILSFSSSNAVVLSKYLWRMTGDTPSEWQMRGVAIAAYTLAVIFVIAHNKYSLWLVNFIGALKILTLVFISIAGFVVLGGNVKRIPDPGHNFRDAFAGATPNGNDLASALVSIVFSYAGYWNAFNVVNEIQNPIPTLKRNGAVSLTVVAVLYMLCNIAYFAVVPKEEFAEASEIAASVFFSKLFGDSKSAANVLNFLVLLSAFGNLLAVLIGSARMLREIGRQGVLPYTNFWVSTKPFGTPLGPYILKWVLTFIMIVAPSAGDAFTFVVSLGTYPDAMFRFAMVVGLYVIRRRRSKAGIGRSDFKAWHPPVIFYILIQVFILVMPWYPPKGGPYAGDVSFWYATYCVVGIAIVLVCALYYVVWMFLLPKWKGYAIRTEITNVDDNGANTHRLVRVPYADLPRWDEEHDEAGNLRQRSTVVAPSSEGSIKA</sequence>
<feature type="transmembrane region" description="Helical" evidence="5">
    <location>
        <begin position="1156"/>
        <end position="1182"/>
    </location>
</feature>
<feature type="transmembrane region" description="Helical" evidence="5">
    <location>
        <begin position="922"/>
        <end position="940"/>
    </location>
</feature>